<evidence type="ECO:0000256" key="3">
    <source>
        <dbReference type="SAM" id="MobiDB-lite"/>
    </source>
</evidence>
<dbReference type="FunFam" id="3.10.20.370:FF:000001">
    <property type="entry name" value="Retrovirus-related Pol polyprotein from transposon 17.6-like protein"/>
    <property type="match status" value="1"/>
</dbReference>
<dbReference type="PROSITE" id="PS50158">
    <property type="entry name" value="ZF_CCHC"/>
    <property type="match status" value="1"/>
</dbReference>
<dbReference type="FunFam" id="1.10.340.70:FF:000003">
    <property type="entry name" value="Protein CBG25708"/>
    <property type="match status" value="1"/>
</dbReference>
<sequence>MHAKAIEKSEISENNNPESSSDELSSLRQHRKPNDKRKKEPDWVERARKQEQQQTRKSPSHETCYRCGKLGHRICDKARGKTCSRCGKRNHFAKACRSTQGPPARNDEMNALHWGETAPVESAQYVARDSSEEEIFTLQAPHPDNNKNNARMSLLLNGFPTTLLVDSEASVNVLPLHVYQKVKLQGSKPEPTSTCIYPYSSSQPLEILGACHITVDAFGKRSSVEFVIANHKGTIILGRDTSMEMGILHHTHGLHSLASEQENTATKIHTDAAASKTTPAPRRSLFPTTEQQNPIPEPASLPTSLRQNNILSKYRKVFEGLGRVKGVEVEIHMKKGDVRITQDWRDVNAHVEREIQPIPTFEEATDEMGGYYHLVKAGHVQEFPPNCIASKFQKVRYFFHTKGSPQMYHSGNGIHQRFRNPPTSNEHGIVSNKWIWGPDQQKSFHSLKNSISRALCLVFFDKDRKTELRVDVSPVGLGSILCQIQGDGTSRPVAYASRSLSDVERRYSQIEREALAVKFGCLKFDHYLSGDPDFTIITDHKPLLGLYKPGSRLPPGIERWALRIQHLNFRLRYEPGPKNAADVFSRQPIPPRAHVNPGEHADTRMINAITTASLPRAYTIEQVKEATAKDATLQTVLQSLQSGTWNKDLGLFFSHRNELSFSDGVLLRNNRIVIPRSLQQRVLELAHQGHQGIAKTKVRLRTKVWWPGMSTEAETFVKRCQPCLVATEPTKPSFTPLKPATLPKAAWLLIGMDFVGPFPTGENLFSNLMREFGIKHKKLTPRYPRANGEAERLNRSIDEVVKTAIAESRDWRKAIDAWLLAYRTTPHTVTGQPPAAMMFGQNVNDKLPTLQPSASIKINRMSYRQHDANNKQKGKCYHDIKKKVQPSSIKVGDQVLIRSEKKGKVALPWRANTFRVTAVKGDSILIEDGNRRLMRHSTAVKKVPITVTTAPDVPTTPPETIVAQRPRRSINDNQTITVIVLPHYRVLIHEGENCSD</sequence>
<dbReference type="InterPro" id="IPR041577">
    <property type="entry name" value="RT_RNaseH_2"/>
</dbReference>
<dbReference type="PROSITE" id="PS50994">
    <property type="entry name" value="INTEGRASE"/>
    <property type="match status" value="1"/>
</dbReference>
<dbReference type="GO" id="GO:0003677">
    <property type="term" value="F:DNA binding"/>
    <property type="evidence" value="ECO:0007669"/>
    <property type="project" value="UniProtKB-KW"/>
</dbReference>
<dbReference type="Gene3D" id="2.40.70.10">
    <property type="entry name" value="Acid Proteases"/>
    <property type="match status" value="1"/>
</dbReference>
<comment type="caution">
    <text evidence="4">The sequence shown here is derived from an EMBL/GenBank/DDBJ whole genome shotgun (WGS) entry which is preliminary data.</text>
</comment>
<dbReference type="Pfam" id="PF17921">
    <property type="entry name" value="Integrase_H2C2"/>
    <property type="match status" value="1"/>
</dbReference>
<dbReference type="GO" id="GO:0015074">
    <property type="term" value="P:DNA integration"/>
    <property type="evidence" value="ECO:0007669"/>
    <property type="project" value="InterPro"/>
</dbReference>
<dbReference type="InterPro" id="IPR001584">
    <property type="entry name" value="Integrase_cat-core"/>
</dbReference>
<dbReference type="SMART" id="SM00343">
    <property type="entry name" value="ZnF_C2HC"/>
    <property type="match status" value="2"/>
</dbReference>
<dbReference type="SUPFAM" id="SSF56672">
    <property type="entry name" value="DNA/RNA polymerases"/>
    <property type="match status" value="1"/>
</dbReference>
<evidence type="ECO:0000256" key="2">
    <source>
        <dbReference type="ARBA" id="ARBA00023125"/>
    </source>
</evidence>
<dbReference type="AlphaFoldDB" id="A0A6S7K7H9"/>
<dbReference type="Pfam" id="PF17919">
    <property type="entry name" value="RT_RNaseH_2"/>
    <property type="match status" value="1"/>
</dbReference>
<feature type="compositionally biased region" description="Basic and acidic residues" evidence="3">
    <location>
        <begin position="37"/>
        <end position="51"/>
    </location>
</feature>
<name>A0A6S7K7H9_PARCT</name>
<keyword evidence="1" id="KW-0378">Hydrolase</keyword>
<dbReference type="PANTHER" id="PTHR37984">
    <property type="entry name" value="PROTEIN CBG26694"/>
    <property type="match status" value="1"/>
</dbReference>
<dbReference type="Gene3D" id="1.10.340.70">
    <property type="match status" value="1"/>
</dbReference>
<dbReference type="SUPFAM" id="SSF57756">
    <property type="entry name" value="Retrovirus zinc finger-like domains"/>
    <property type="match status" value="1"/>
</dbReference>
<feature type="region of interest" description="Disordered" evidence="3">
    <location>
        <begin position="272"/>
        <end position="303"/>
    </location>
</feature>
<dbReference type="GO" id="GO:0006508">
    <property type="term" value="P:proteolysis"/>
    <property type="evidence" value="ECO:0007669"/>
    <property type="project" value="UniProtKB-KW"/>
</dbReference>
<dbReference type="InterPro" id="IPR001878">
    <property type="entry name" value="Znf_CCHC"/>
</dbReference>
<keyword evidence="5" id="KW-1185">Reference proteome</keyword>
<dbReference type="InterPro" id="IPR036875">
    <property type="entry name" value="Znf_CCHC_sf"/>
</dbReference>
<dbReference type="InterPro" id="IPR050951">
    <property type="entry name" value="Retrovirus_Pol_polyprotein"/>
</dbReference>
<dbReference type="PANTHER" id="PTHR37984:SF11">
    <property type="entry name" value="INTEGRASE CATALYTIC DOMAIN-CONTAINING PROTEIN"/>
    <property type="match status" value="1"/>
</dbReference>
<gene>
    <name evidence="4" type="ORF">PACLA_8A008196</name>
</gene>
<dbReference type="InterPro" id="IPR021109">
    <property type="entry name" value="Peptidase_aspartic_dom_sf"/>
</dbReference>
<evidence type="ECO:0000256" key="1">
    <source>
        <dbReference type="ARBA" id="ARBA00022670"/>
    </source>
</evidence>
<feature type="compositionally biased region" description="Low complexity" evidence="3">
    <location>
        <begin position="12"/>
        <end position="26"/>
    </location>
</feature>
<dbReference type="InterPro" id="IPR043502">
    <property type="entry name" value="DNA/RNA_pol_sf"/>
</dbReference>
<dbReference type="CDD" id="cd09274">
    <property type="entry name" value="RNase_HI_RT_Ty3"/>
    <property type="match status" value="1"/>
</dbReference>
<dbReference type="InterPro" id="IPR036397">
    <property type="entry name" value="RNaseH_sf"/>
</dbReference>
<feature type="compositionally biased region" description="Basic and acidic residues" evidence="3">
    <location>
        <begin position="1"/>
        <end position="11"/>
    </location>
</feature>
<evidence type="ECO:0000313" key="4">
    <source>
        <dbReference type="EMBL" id="CAB4038734.1"/>
    </source>
</evidence>
<dbReference type="Proteomes" id="UP001152795">
    <property type="component" value="Unassembled WGS sequence"/>
</dbReference>
<evidence type="ECO:0000313" key="5">
    <source>
        <dbReference type="Proteomes" id="UP001152795"/>
    </source>
</evidence>
<keyword evidence="1" id="KW-0645">Protease</keyword>
<dbReference type="SUPFAM" id="SSF53098">
    <property type="entry name" value="Ribonuclease H-like"/>
    <property type="match status" value="1"/>
</dbReference>
<protein>
    <submittedName>
        <fullName evidence="4">Transposon Tf2-9 poly</fullName>
    </submittedName>
</protein>
<keyword evidence="2" id="KW-0238">DNA-binding</keyword>
<dbReference type="GO" id="GO:0008270">
    <property type="term" value="F:zinc ion binding"/>
    <property type="evidence" value="ECO:0007669"/>
    <property type="project" value="InterPro"/>
</dbReference>
<reference evidence="4" key="1">
    <citation type="submission" date="2020-04" db="EMBL/GenBank/DDBJ databases">
        <authorList>
            <person name="Alioto T."/>
            <person name="Alioto T."/>
            <person name="Gomez Garrido J."/>
        </authorList>
    </citation>
    <scope>NUCLEOTIDE SEQUENCE</scope>
    <source>
        <strain evidence="4">A484AB</strain>
    </source>
</reference>
<dbReference type="GO" id="GO:0008233">
    <property type="term" value="F:peptidase activity"/>
    <property type="evidence" value="ECO:0007669"/>
    <property type="project" value="UniProtKB-KW"/>
</dbReference>
<dbReference type="InterPro" id="IPR012337">
    <property type="entry name" value="RNaseH-like_sf"/>
</dbReference>
<dbReference type="InterPro" id="IPR041588">
    <property type="entry name" value="Integrase_H2C2"/>
</dbReference>
<dbReference type="Gene3D" id="3.10.20.370">
    <property type="match status" value="1"/>
</dbReference>
<feature type="region of interest" description="Disordered" evidence="3">
    <location>
        <begin position="1"/>
        <end position="63"/>
    </location>
</feature>
<dbReference type="Gene3D" id="4.10.60.10">
    <property type="entry name" value="Zinc finger, CCHC-type"/>
    <property type="match status" value="1"/>
</dbReference>
<dbReference type="Gene3D" id="3.30.420.10">
    <property type="entry name" value="Ribonuclease H-like superfamily/Ribonuclease H"/>
    <property type="match status" value="1"/>
</dbReference>
<dbReference type="EMBL" id="CACRXK020024525">
    <property type="protein sequence ID" value="CAB4038734.1"/>
    <property type="molecule type" value="Genomic_DNA"/>
</dbReference>
<dbReference type="OrthoDB" id="10068942at2759"/>
<organism evidence="4 5">
    <name type="scientific">Paramuricea clavata</name>
    <name type="common">Red gorgonian</name>
    <name type="synonym">Violescent sea-whip</name>
    <dbReference type="NCBI Taxonomy" id="317549"/>
    <lineage>
        <taxon>Eukaryota</taxon>
        <taxon>Metazoa</taxon>
        <taxon>Cnidaria</taxon>
        <taxon>Anthozoa</taxon>
        <taxon>Octocorallia</taxon>
        <taxon>Malacalcyonacea</taxon>
        <taxon>Plexauridae</taxon>
        <taxon>Paramuricea</taxon>
    </lineage>
</organism>
<accession>A0A6S7K7H9</accession>
<proteinExistence type="predicted"/>